<dbReference type="AlphaFoldDB" id="A0A0F8YL91"/>
<sequence length="61" mass="6674">MATEFLIAIVGLNGIILATTIYNSLRIGKLQGRLDNGDFLRCPFYRKGRGVNCGEGEKGNK</sequence>
<dbReference type="EMBL" id="LAZR01065756">
    <property type="protein sequence ID" value="KKK54909.1"/>
    <property type="molecule type" value="Genomic_DNA"/>
</dbReference>
<protein>
    <submittedName>
        <fullName evidence="2">Uncharacterized protein</fullName>
    </submittedName>
</protein>
<proteinExistence type="predicted"/>
<gene>
    <name evidence="2" type="ORF">LCGC14_3079900</name>
</gene>
<feature type="transmembrane region" description="Helical" evidence="1">
    <location>
        <begin position="6"/>
        <end position="25"/>
    </location>
</feature>
<reference evidence="2" key="1">
    <citation type="journal article" date="2015" name="Nature">
        <title>Complex archaea that bridge the gap between prokaryotes and eukaryotes.</title>
        <authorList>
            <person name="Spang A."/>
            <person name="Saw J.H."/>
            <person name="Jorgensen S.L."/>
            <person name="Zaremba-Niedzwiedzka K."/>
            <person name="Martijn J."/>
            <person name="Lind A.E."/>
            <person name="van Eijk R."/>
            <person name="Schleper C."/>
            <person name="Guy L."/>
            <person name="Ettema T.J."/>
        </authorList>
    </citation>
    <scope>NUCLEOTIDE SEQUENCE</scope>
</reference>
<accession>A0A0F8YL91</accession>
<evidence type="ECO:0000256" key="1">
    <source>
        <dbReference type="SAM" id="Phobius"/>
    </source>
</evidence>
<evidence type="ECO:0000313" key="2">
    <source>
        <dbReference type="EMBL" id="KKK54909.1"/>
    </source>
</evidence>
<keyword evidence="1" id="KW-1133">Transmembrane helix</keyword>
<keyword evidence="1" id="KW-0472">Membrane</keyword>
<name>A0A0F8YL91_9ZZZZ</name>
<keyword evidence="1" id="KW-0812">Transmembrane</keyword>
<comment type="caution">
    <text evidence="2">The sequence shown here is derived from an EMBL/GenBank/DDBJ whole genome shotgun (WGS) entry which is preliminary data.</text>
</comment>
<organism evidence="2">
    <name type="scientific">marine sediment metagenome</name>
    <dbReference type="NCBI Taxonomy" id="412755"/>
    <lineage>
        <taxon>unclassified sequences</taxon>
        <taxon>metagenomes</taxon>
        <taxon>ecological metagenomes</taxon>
    </lineage>
</organism>